<proteinExistence type="predicted"/>
<evidence type="ECO:0000313" key="2">
    <source>
        <dbReference type="EMBL" id="KAB6147160.1"/>
    </source>
</evidence>
<accession>A0A7J5PW11</accession>
<protein>
    <submittedName>
        <fullName evidence="2">N-acetylmuramidase family protein</fullName>
    </submittedName>
</protein>
<dbReference type="AlphaFoldDB" id="A0A7J5PW11"/>
<dbReference type="EMBL" id="WDED01000018">
    <property type="protein sequence ID" value="KAB6147160.1"/>
    <property type="molecule type" value="Genomic_DNA"/>
</dbReference>
<sequence>MSADGIVGKHTWDALQDSIKLELLPFRLCETDYAEAARTLNVEVAALKAVEEVETGGGGGFIQVGYPTILFEGHIFWNQLKERGLNPEDYRVGNEDILYPEWTKRYYKKGMEEYKRLERAEQINGVAALCSASWGMWQIMGFNYNACGCRDVFEFITQMQLKERTQLDLFLAFLRTNGWDKYLRDKNWSEFARHYNGPSYRENEYDKKLANAYEKYSI</sequence>
<gene>
    <name evidence="2" type="ORF">GA398_12975</name>
</gene>
<dbReference type="Pfam" id="PF11860">
    <property type="entry name" value="Muramidase"/>
    <property type="match status" value="1"/>
</dbReference>
<organism evidence="2 3">
    <name type="scientific">Bacteroides xylanisolvens</name>
    <dbReference type="NCBI Taxonomy" id="371601"/>
    <lineage>
        <taxon>Bacteria</taxon>
        <taxon>Pseudomonadati</taxon>
        <taxon>Bacteroidota</taxon>
        <taxon>Bacteroidia</taxon>
        <taxon>Bacteroidales</taxon>
        <taxon>Bacteroidaceae</taxon>
        <taxon>Bacteroides</taxon>
    </lineage>
</organism>
<name>A0A7J5PW11_9BACE</name>
<evidence type="ECO:0000259" key="1">
    <source>
        <dbReference type="Pfam" id="PF11860"/>
    </source>
</evidence>
<dbReference type="Proteomes" id="UP000434604">
    <property type="component" value="Unassembled WGS sequence"/>
</dbReference>
<dbReference type="InterPro" id="IPR024408">
    <property type="entry name" value="Muramidase"/>
</dbReference>
<reference evidence="2 3" key="1">
    <citation type="journal article" date="2019" name="Nat. Med.">
        <title>A library of human gut bacterial isolates paired with longitudinal multiomics data enables mechanistic microbiome research.</title>
        <authorList>
            <person name="Poyet M."/>
            <person name="Groussin M."/>
            <person name="Gibbons S.M."/>
            <person name="Avila-Pacheco J."/>
            <person name="Jiang X."/>
            <person name="Kearney S.M."/>
            <person name="Perrotta A.R."/>
            <person name="Berdy B."/>
            <person name="Zhao S."/>
            <person name="Lieberman T.D."/>
            <person name="Swanson P.K."/>
            <person name="Smith M."/>
            <person name="Roesemann S."/>
            <person name="Alexander J.E."/>
            <person name="Rich S.A."/>
            <person name="Livny J."/>
            <person name="Vlamakis H."/>
            <person name="Clish C."/>
            <person name="Bullock K."/>
            <person name="Deik A."/>
            <person name="Scott J."/>
            <person name="Pierce K.A."/>
            <person name="Xavier R.J."/>
            <person name="Alm E.J."/>
        </authorList>
    </citation>
    <scope>NUCLEOTIDE SEQUENCE [LARGE SCALE GENOMIC DNA]</scope>
    <source>
        <strain evidence="2 3">BIOML-A58</strain>
    </source>
</reference>
<evidence type="ECO:0000313" key="3">
    <source>
        <dbReference type="Proteomes" id="UP000434604"/>
    </source>
</evidence>
<feature type="domain" description="N-acetylmuramidase" evidence="1">
    <location>
        <begin position="43"/>
        <end position="216"/>
    </location>
</feature>
<comment type="caution">
    <text evidence="2">The sequence shown here is derived from an EMBL/GenBank/DDBJ whole genome shotgun (WGS) entry which is preliminary data.</text>
</comment>